<protein>
    <recommendedName>
        <fullName evidence="8">CLIP domain-containing serine protease</fullName>
        <ecNumber evidence="7">3.4.21.-</ecNumber>
    </recommendedName>
</protein>
<dbReference type="SUPFAM" id="SSF50494">
    <property type="entry name" value="Trypsin-like serine proteases"/>
    <property type="match status" value="1"/>
</dbReference>
<dbReference type="RefSeq" id="XP_052744043.1">
    <property type="nucleotide sequence ID" value="XM_052888083.1"/>
</dbReference>
<keyword evidence="4 7" id="KW-0720">Serine protease</keyword>
<dbReference type="InterPro" id="IPR043504">
    <property type="entry name" value="Peptidase_S1_PA_chymotrypsin"/>
</dbReference>
<name>A0ABM3LY96_BICAN</name>
<dbReference type="GeneID" id="112047987"/>
<evidence type="ECO:0000256" key="8">
    <source>
        <dbReference type="RuleBase" id="RU366078"/>
    </source>
</evidence>
<comment type="domain">
    <text evidence="8">The clip domain consists of 35-55 residues which are 'knitted' together usually by 3 conserved disulfide bonds forming a clip-like compact structure.</text>
</comment>
<comment type="similarity">
    <text evidence="6 8">Belongs to the peptidase S1 family. CLIP subfamily.</text>
</comment>
<organism evidence="10 11">
    <name type="scientific">Bicyclus anynana</name>
    <name type="common">Squinting bush brown butterfly</name>
    <dbReference type="NCBI Taxonomy" id="110368"/>
    <lineage>
        <taxon>Eukaryota</taxon>
        <taxon>Metazoa</taxon>
        <taxon>Ecdysozoa</taxon>
        <taxon>Arthropoda</taxon>
        <taxon>Hexapoda</taxon>
        <taxon>Insecta</taxon>
        <taxon>Pterygota</taxon>
        <taxon>Neoptera</taxon>
        <taxon>Endopterygota</taxon>
        <taxon>Lepidoptera</taxon>
        <taxon>Glossata</taxon>
        <taxon>Ditrysia</taxon>
        <taxon>Papilionoidea</taxon>
        <taxon>Nymphalidae</taxon>
        <taxon>Satyrinae</taxon>
        <taxon>Satyrini</taxon>
        <taxon>Mycalesina</taxon>
        <taxon>Bicyclus</taxon>
    </lineage>
</organism>
<dbReference type="InterPro" id="IPR038565">
    <property type="entry name" value="CLIP_sf"/>
</dbReference>
<evidence type="ECO:0000313" key="10">
    <source>
        <dbReference type="Proteomes" id="UP001652582"/>
    </source>
</evidence>
<dbReference type="InterPro" id="IPR033116">
    <property type="entry name" value="TRYPSIN_SER"/>
</dbReference>
<dbReference type="GO" id="GO:0006508">
    <property type="term" value="P:proteolysis"/>
    <property type="evidence" value="ECO:0007669"/>
    <property type="project" value="UniProtKB-KW"/>
</dbReference>
<dbReference type="InterPro" id="IPR022700">
    <property type="entry name" value="CLIP"/>
</dbReference>
<dbReference type="InterPro" id="IPR001254">
    <property type="entry name" value="Trypsin_dom"/>
</dbReference>
<dbReference type="EC" id="3.4.21.-" evidence="7"/>
<evidence type="ECO:0000256" key="3">
    <source>
        <dbReference type="ARBA" id="ARBA00022801"/>
    </source>
</evidence>
<dbReference type="SMART" id="SM00020">
    <property type="entry name" value="Tryp_SPc"/>
    <property type="match status" value="1"/>
</dbReference>
<feature type="domain" description="Peptidase S1" evidence="9">
    <location>
        <begin position="88"/>
        <end position="345"/>
    </location>
</feature>
<keyword evidence="8" id="KW-0964">Secreted</keyword>
<dbReference type="InterPro" id="IPR009003">
    <property type="entry name" value="Peptidase_S1_PA"/>
</dbReference>
<gene>
    <name evidence="11" type="primary">LOC112047987</name>
</gene>
<evidence type="ECO:0000256" key="2">
    <source>
        <dbReference type="ARBA" id="ARBA00022729"/>
    </source>
</evidence>
<dbReference type="CDD" id="cd00190">
    <property type="entry name" value="Tryp_SPc"/>
    <property type="match status" value="1"/>
</dbReference>
<keyword evidence="10" id="KW-1185">Reference proteome</keyword>
<evidence type="ECO:0000256" key="4">
    <source>
        <dbReference type="ARBA" id="ARBA00022825"/>
    </source>
</evidence>
<keyword evidence="3 7" id="KW-0378">Hydrolase</keyword>
<dbReference type="InterPro" id="IPR001314">
    <property type="entry name" value="Peptidase_S1A"/>
</dbReference>
<proteinExistence type="inferred from homology"/>
<evidence type="ECO:0000259" key="9">
    <source>
        <dbReference type="PROSITE" id="PS50240"/>
    </source>
</evidence>
<dbReference type="PROSITE" id="PS00135">
    <property type="entry name" value="TRYPSIN_SER"/>
    <property type="match status" value="1"/>
</dbReference>
<dbReference type="Proteomes" id="UP001652582">
    <property type="component" value="Chromosome 21"/>
</dbReference>
<evidence type="ECO:0000256" key="1">
    <source>
        <dbReference type="ARBA" id="ARBA00022670"/>
    </source>
</evidence>
<sequence length="348" mass="38568">MEQCSNNATCLHLDQCSGLYTELQQHPDNTLRNLTIQLHCGWNGSMPMICCPQEFLYNNKTSILGVDVGVRSPADFLPDLRTCGIMDISGSYSTLTQLDDHPWIALLKYEKLVGSGFHCGGVLISSRYVLTAAHCVKGSDLPESWKLSHVRLGEWHTSWDIDCMRGNCAPRPLDLPVEEIIAHEQYVPTDDHQNDIALLRLAYDVPFSDFVKPICLPVAASLRRQTFEGADMEVAGWGKTVTKWTSFAKLKFTLSAVNRSDCQSVYQRIGRNISDNQICAGGLMRQNSCRGDSGGSLMGQVSAMNWMAIGVYSYGPTPCGTPGWPGVYTRVTAMDVIRQIEVHVVSRQ</sequence>
<evidence type="ECO:0000256" key="7">
    <source>
        <dbReference type="RuleBase" id="RU363034"/>
    </source>
</evidence>
<dbReference type="Pfam" id="PF12032">
    <property type="entry name" value="CLIP"/>
    <property type="match status" value="1"/>
</dbReference>
<dbReference type="PRINTS" id="PR00722">
    <property type="entry name" value="CHYMOTRYPSIN"/>
</dbReference>
<keyword evidence="2" id="KW-0732">Signal</keyword>
<dbReference type="PANTHER" id="PTHR24256">
    <property type="entry name" value="TRYPTASE-RELATED"/>
    <property type="match status" value="1"/>
</dbReference>
<dbReference type="GO" id="GO:0008233">
    <property type="term" value="F:peptidase activity"/>
    <property type="evidence" value="ECO:0007669"/>
    <property type="project" value="UniProtKB-KW"/>
</dbReference>
<reference evidence="11" key="1">
    <citation type="submission" date="2025-08" db="UniProtKB">
        <authorList>
            <consortium name="RefSeq"/>
        </authorList>
    </citation>
    <scope>IDENTIFICATION</scope>
</reference>
<keyword evidence="5" id="KW-1015">Disulfide bond</keyword>
<evidence type="ECO:0000256" key="6">
    <source>
        <dbReference type="ARBA" id="ARBA00024195"/>
    </source>
</evidence>
<dbReference type="Pfam" id="PF00089">
    <property type="entry name" value="Trypsin"/>
    <property type="match status" value="1"/>
</dbReference>
<dbReference type="InterPro" id="IPR051487">
    <property type="entry name" value="Ser/Thr_Proteases_Immune/Dev"/>
</dbReference>
<accession>A0ABM3LY96</accession>
<evidence type="ECO:0000313" key="11">
    <source>
        <dbReference type="RefSeq" id="XP_052744043.1"/>
    </source>
</evidence>
<dbReference type="InterPro" id="IPR018114">
    <property type="entry name" value="TRYPSIN_HIS"/>
</dbReference>
<keyword evidence="1 7" id="KW-0645">Protease</keyword>
<dbReference type="PROSITE" id="PS00134">
    <property type="entry name" value="TRYPSIN_HIS"/>
    <property type="match status" value="1"/>
</dbReference>
<dbReference type="PROSITE" id="PS50240">
    <property type="entry name" value="TRYPSIN_DOM"/>
    <property type="match status" value="1"/>
</dbReference>
<dbReference type="Gene3D" id="2.40.10.10">
    <property type="entry name" value="Trypsin-like serine proteases"/>
    <property type="match status" value="2"/>
</dbReference>
<comment type="subcellular location">
    <subcellularLocation>
        <location evidence="8">Secreted</location>
    </subcellularLocation>
</comment>
<dbReference type="Gene3D" id="3.30.1640.30">
    <property type="match status" value="1"/>
</dbReference>
<evidence type="ECO:0000256" key="5">
    <source>
        <dbReference type="ARBA" id="ARBA00023157"/>
    </source>
</evidence>